<feature type="chain" id="PRO_5004519590" evidence="2">
    <location>
        <begin position="19"/>
        <end position="429"/>
    </location>
</feature>
<dbReference type="EMBL" id="KE145363">
    <property type="protein sequence ID" value="EPE30356.1"/>
    <property type="molecule type" value="Genomic_DNA"/>
</dbReference>
<organism evidence="4 5">
    <name type="scientific">Glarea lozoyensis (strain ATCC 20868 / MF5171)</name>
    <dbReference type="NCBI Taxonomy" id="1116229"/>
    <lineage>
        <taxon>Eukaryota</taxon>
        <taxon>Fungi</taxon>
        <taxon>Dikarya</taxon>
        <taxon>Ascomycota</taxon>
        <taxon>Pezizomycotina</taxon>
        <taxon>Leotiomycetes</taxon>
        <taxon>Helotiales</taxon>
        <taxon>Helotiaceae</taxon>
        <taxon>Glarea</taxon>
    </lineage>
</organism>
<sequence>MHSSVLTTTFTLFLCANAGNIDLEIQPGLCNIYEKSPFVNVSQIIKPDGLQEPISRPAEAPRASETPKPKKRKKLSTRWTTKPSCISDEAGQEYCVFTNANFANGRGISFFTTPTIAENVKDLPAFQEMGIHDNINDFSNPPWEVRNIPGRGNGLFATRKLERGDLILADTPLGVYSSDAFFPDYELGYKYLRKTYEQLPEESKKILLRTAAHNPGDMIMERINTNAFAGEFEGMNHFFLYPETALMNHDCRPNAMYYHNISTLVHSAHASRTINIGEEITITYLNLLQSNNERQETLKMIWGFDCDCKLCSASELSKARSDLNIEKINELHTTLSDWSSASEATPKLALNLLSLYEKEHLHAAVGTGHMFAALAYNAVGDTKSAVKHAKLALDAGMVSSGSVVDDGKDMTTLIESPKGHWSYMRRGSR</sequence>
<keyword evidence="2" id="KW-0732">Signal</keyword>
<dbReference type="KEGG" id="glz:GLAREA_03323"/>
<dbReference type="HOGENOM" id="CLU_028281_6_1_1"/>
<dbReference type="AlphaFoldDB" id="S3DEG7"/>
<name>S3DEG7_GLAL2</name>
<dbReference type="Proteomes" id="UP000016922">
    <property type="component" value="Unassembled WGS sequence"/>
</dbReference>
<dbReference type="SUPFAM" id="SSF82199">
    <property type="entry name" value="SET domain"/>
    <property type="match status" value="1"/>
</dbReference>
<proteinExistence type="predicted"/>
<dbReference type="InterPro" id="IPR001214">
    <property type="entry name" value="SET_dom"/>
</dbReference>
<feature type="signal peptide" evidence="2">
    <location>
        <begin position="1"/>
        <end position="18"/>
    </location>
</feature>
<dbReference type="OMA" id="QHEFPGK"/>
<gene>
    <name evidence="4" type="ORF">GLAREA_03323</name>
</gene>
<reference evidence="4 5" key="1">
    <citation type="journal article" date="2013" name="BMC Genomics">
        <title>Genomics-driven discovery of the pneumocandin biosynthetic gene cluster in the fungus Glarea lozoyensis.</title>
        <authorList>
            <person name="Chen L."/>
            <person name="Yue Q."/>
            <person name="Zhang X."/>
            <person name="Xiang M."/>
            <person name="Wang C."/>
            <person name="Li S."/>
            <person name="Che Y."/>
            <person name="Ortiz-Lopez F.J."/>
            <person name="Bills G.F."/>
            <person name="Liu X."/>
            <person name="An Z."/>
        </authorList>
    </citation>
    <scope>NUCLEOTIDE SEQUENCE [LARGE SCALE GENOMIC DNA]</scope>
    <source>
        <strain evidence="5">ATCC 20868 / MF5171</strain>
    </source>
</reference>
<keyword evidence="5" id="KW-1185">Reference proteome</keyword>
<accession>S3DEG7</accession>
<feature type="region of interest" description="Disordered" evidence="1">
    <location>
        <begin position="50"/>
        <end position="78"/>
    </location>
</feature>
<dbReference type="RefSeq" id="XP_008081767.1">
    <property type="nucleotide sequence ID" value="XM_008083576.1"/>
</dbReference>
<dbReference type="InterPro" id="IPR011990">
    <property type="entry name" value="TPR-like_helical_dom_sf"/>
</dbReference>
<evidence type="ECO:0000256" key="2">
    <source>
        <dbReference type="SAM" id="SignalP"/>
    </source>
</evidence>
<feature type="domain" description="SET" evidence="3">
    <location>
        <begin position="141"/>
        <end position="285"/>
    </location>
</feature>
<dbReference type="InterPro" id="IPR046341">
    <property type="entry name" value="SET_dom_sf"/>
</dbReference>
<dbReference type="Gene3D" id="2.170.270.10">
    <property type="entry name" value="SET domain"/>
    <property type="match status" value="1"/>
</dbReference>
<evidence type="ECO:0000256" key="1">
    <source>
        <dbReference type="SAM" id="MobiDB-lite"/>
    </source>
</evidence>
<dbReference type="CDD" id="cd20071">
    <property type="entry name" value="SET_SMYD"/>
    <property type="match status" value="1"/>
</dbReference>
<dbReference type="Pfam" id="PF00856">
    <property type="entry name" value="SET"/>
    <property type="match status" value="1"/>
</dbReference>
<protein>
    <submittedName>
        <fullName evidence="4">SET</fullName>
    </submittedName>
</protein>
<evidence type="ECO:0000313" key="5">
    <source>
        <dbReference type="Proteomes" id="UP000016922"/>
    </source>
</evidence>
<dbReference type="GeneID" id="19462378"/>
<evidence type="ECO:0000313" key="4">
    <source>
        <dbReference type="EMBL" id="EPE30356.1"/>
    </source>
</evidence>
<dbReference type="Gene3D" id="1.25.40.10">
    <property type="entry name" value="Tetratricopeptide repeat domain"/>
    <property type="match status" value="1"/>
</dbReference>
<dbReference type="eggNOG" id="KOG2084">
    <property type="taxonomic scope" value="Eukaryota"/>
</dbReference>
<dbReference type="OrthoDB" id="265717at2759"/>
<dbReference type="PANTHER" id="PTHR47332">
    <property type="entry name" value="SET DOMAIN-CONTAINING PROTEIN 5"/>
    <property type="match status" value="1"/>
</dbReference>
<evidence type="ECO:0000259" key="3">
    <source>
        <dbReference type="PROSITE" id="PS50280"/>
    </source>
</evidence>
<dbReference type="SMART" id="SM00317">
    <property type="entry name" value="SET"/>
    <property type="match status" value="1"/>
</dbReference>
<dbReference type="PANTHER" id="PTHR47332:SF6">
    <property type="entry name" value="SET DOMAIN-CONTAINING PROTEIN"/>
    <property type="match status" value="1"/>
</dbReference>
<dbReference type="PROSITE" id="PS50280">
    <property type="entry name" value="SET"/>
    <property type="match status" value="1"/>
</dbReference>
<dbReference type="InterPro" id="IPR053185">
    <property type="entry name" value="SET_domain_protein"/>
</dbReference>